<dbReference type="GO" id="GO:0016757">
    <property type="term" value="F:glycosyltransferase activity"/>
    <property type="evidence" value="ECO:0007669"/>
    <property type="project" value="TreeGrafter"/>
</dbReference>
<evidence type="ECO:0000313" key="7">
    <source>
        <dbReference type="Proteomes" id="UP000247409"/>
    </source>
</evidence>
<gene>
    <name evidence="6" type="ORF">BWQ96_08156</name>
</gene>
<dbReference type="AlphaFoldDB" id="A0A2V3IJ59"/>
<reference evidence="6 7" key="1">
    <citation type="journal article" date="2018" name="Mol. Biol. Evol.">
        <title>Analysis of the draft genome of the red seaweed Gracilariopsis chorda provides insights into genome size evolution in Rhodophyta.</title>
        <authorList>
            <person name="Lee J."/>
            <person name="Yang E.C."/>
            <person name="Graf L."/>
            <person name="Yang J.H."/>
            <person name="Qiu H."/>
            <person name="Zel Zion U."/>
            <person name="Chan C.X."/>
            <person name="Stephens T.G."/>
            <person name="Weber A.P.M."/>
            <person name="Boo G.H."/>
            <person name="Boo S.M."/>
            <person name="Kim K.M."/>
            <person name="Shin Y."/>
            <person name="Jung M."/>
            <person name="Lee S.J."/>
            <person name="Yim H.S."/>
            <person name="Lee J.H."/>
            <person name="Bhattacharya D."/>
            <person name="Yoon H.S."/>
        </authorList>
    </citation>
    <scope>NUCLEOTIDE SEQUENCE [LARGE SCALE GENOMIC DNA]</scope>
    <source>
        <strain evidence="6 7">SKKU-2015</strain>
        <tissue evidence="6">Whole body</tissue>
    </source>
</reference>
<accession>A0A2V3IJ59</accession>
<evidence type="ECO:0000256" key="1">
    <source>
        <dbReference type="ARBA" id="ARBA00004167"/>
    </source>
</evidence>
<evidence type="ECO:0000313" key="6">
    <source>
        <dbReference type="EMBL" id="PXF42124.1"/>
    </source>
</evidence>
<comment type="caution">
    <text evidence="6">The sequence shown here is derived from an EMBL/GenBank/DDBJ whole genome shotgun (WGS) entry which is preliminary data.</text>
</comment>
<dbReference type="PANTHER" id="PTHR21461">
    <property type="entry name" value="GLYCOSYLTRANSFERASE FAMILY 92 PROTEIN"/>
    <property type="match status" value="1"/>
</dbReference>
<dbReference type="Proteomes" id="UP000247409">
    <property type="component" value="Unassembled WGS sequence"/>
</dbReference>
<evidence type="ECO:0000256" key="2">
    <source>
        <dbReference type="ARBA" id="ARBA00022692"/>
    </source>
</evidence>
<protein>
    <submittedName>
        <fullName evidence="6">Glycosyltransferase family 92 protein</fullName>
    </submittedName>
</protein>
<keyword evidence="5" id="KW-0472">Membrane</keyword>
<organism evidence="6 7">
    <name type="scientific">Gracilariopsis chorda</name>
    <dbReference type="NCBI Taxonomy" id="448386"/>
    <lineage>
        <taxon>Eukaryota</taxon>
        <taxon>Rhodophyta</taxon>
        <taxon>Florideophyceae</taxon>
        <taxon>Rhodymeniophycidae</taxon>
        <taxon>Gracilariales</taxon>
        <taxon>Gracilariaceae</taxon>
        <taxon>Gracilariopsis</taxon>
    </lineage>
</organism>
<dbReference type="EMBL" id="NBIV01000176">
    <property type="protein sequence ID" value="PXF42124.1"/>
    <property type="molecule type" value="Genomic_DNA"/>
</dbReference>
<dbReference type="Pfam" id="PF13704">
    <property type="entry name" value="Glyco_tranf_2_4"/>
    <property type="match status" value="1"/>
</dbReference>
<proteinExistence type="predicted"/>
<keyword evidence="6" id="KW-0808">Transferase</keyword>
<feature type="region of interest" description="Disordered" evidence="4">
    <location>
        <begin position="95"/>
        <end position="137"/>
    </location>
</feature>
<dbReference type="OrthoDB" id="2526284at2759"/>
<feature type="compositionally biased region" description="Polar residues" evidence="4">
    <location>
        <begin position="123"/>
        <end position="133"/>
    </location>
</feature>
<dbReference type="PANTHER" id="PTHR21461:SF69">
    <property type="entry name" value="GLYCOSYLTRANSFERASE FAMILY 92 PROTEIN"/>
    <property type="match status" value="1"/>
</dbReference>
<keyword evidence="2 5" id="KW-0812">Transmembrane</keyword>
<dbReference type="GO" id="GO:0016020">
    <property type="term" value="C:membrane"/>
    <property type="evidence" value="ECO:0007669"/>
    <property type="project" value="UniProtKB-SubCell"/>
</dbReference>
<evidence type="ECO:0000256" key="3">
    <source>
        <dbReference type="ARBA" id="ARBA00022989"/>
    </source>
</evidence>
<evidence type="ECO:0000256" key="5">
    <source>
        <dbReference type="SAM" id="Phobius"/>
    </source>
</evidence>
<evidence type="ECO:0000256" key="4">
    <source>
        <dbReference type="SAM" id="MobiDB-lite"/>
    </source>
</evidence>
<comment type="subcellular location">
    <subcellularLocation>
        <location evidence="1">Membrane</location>
        <topology evidence="1">Single-pass membrane protein</topology>
    </subcellularLocation>
</comment>
<sequence length="662" mass="75523">MPSPRSCLSDRSSAKDPENGCAETPTNSKRAVPLFARLGISSTSVCFPRLVFLVLVVLLVTAVLAPPVVFRQEILSQQSWFHHYKDLATQAFTASNQTHSHATTPAPDQPLPDPVNAEEHATRPSSEQQQQRNAPDHIPPILEHDIYAEQAEKSTTDRDQQALYNETRHWPSPPHINATYRITRNTPGVDLLLQRDWTRPNILLHYARPHPKNRTQVELFVYATGINMGSFDRGFEVVGCLVGDDVYSAATLKGDVFTCRVHRAIEKGERISLVLPHNHSIDQQLKESVEIRSGLNVSLQEGDLIALSKQARFHIDGIEANAEDLHDFLFVNSTEKFEALGDDRDPNADDSEPRYEICLTTQIKPFTKYLDDWIAYYTRIGVDMVYIIDNDAEENLGETFKHRKEVQVLYWPWRRSQTQALSYMLVAARPRCEWLIQADVDEFAMLGIGKNHELAGKQVLRRYLRRRVDHKHKQFMFWFLVMGGSGHVETPDVPMPEAYVHRSASQPKNGKSAAFTDHWWRYSGVHSYGGVPAARAPVDHNSSNLFYPVEEEDQPIMIHYHSRAYEDMIIKENYGSGSTTDNKLNRKKTVEMPSAVPNWVTHVNDDLQYTHFRDIYKSIMKEPFALKQSLVKNVNGKRCVARQVDLDERLGSQVEDEQCDVS</sequence>
<keyword evidence="7" id="KW-1185">Reference proteome</keyword>
<dbReference type="GO" id="GO:0005737">
    <property type="term" value="C:cytoplasm"/>
    <property type="evidence" value="ECO:0007669"/>
    <property type="project" value="TreeGrafter"/>
</dbReference>
<feature type="region of interest" description="Disordered" evidence="4">
    <location>
        <begin position="1"/>
        <end position="26"/>
    </location>
</feature>
<name>A0A2V3IJ59_9FLOR</name>
<feature type="transmembrane region" description="Helical" evidence="5">
    <location>
        <begin position="50"/>
        <end position="70"/>
    </location>
</feature>
<keyword evidence="3 5" id="KW-1133">Transmembrane helix</keyword>